<evidence type="ECO:0000313" key="3">
    <source>
        <dbReference type="Proteomes" id="UP000053611"/>
    </source>
</evidence>
<dbReference type="RefSeq" id="XP_018280150.1">
    <property type="nucleotide sequence ID" value="XM_018427196.1"/>
</dbReference>
<organism evidence="2 3">
    <name type="scientific">Cutaneotrichosporon oleaginosum</name>
    <dbReference type="NCBI Taxonomy" id="879819"/>
    <lineage>
        <taxon>Eukaryota</taxon>
        <taxon>Fungi</taxon>
        <taxon>Dikarya</taxon>
        <taxon>Basidiomycota</taxon>
        <taxon>Agaricomycotina</taxon>
        <taxon>Tremellomycetes</taxon>
        <taxon>Trichosporonales</taxon>
        <taxon>Trichosporonaceae</taxon>
        <taxon>Cutaneotrichosporon</taxon>
    </lineage>
</organism>
<reference evidence="2 3" key="1">
    <citation type="submission" date="2015-03" db="EMBL/GenBank/DDBJ databases">
        <title>Genomics and transcriptomics of the oil-accumulating basidiomycete yeast T. oleaginosus allow insights into substrate utilization and the diverse evolutionary trajectories of mating systems in fungi.</title>
        <authorList>
            <consortium name="DOE Joint Genome Institute"/>
            <person name="Kourist R."/>
            <person name="Kracht O."/>
            <person name="Bracharz F."/>
            <person name="Lipzen A."/>
            <person name="Nolan M."/>
            <person name="Ohm R."/>
            <person name="Grigoriev I."/>
            <person name="Sun S."/>
            <person name="Heitman J."/>
            <person name="Bruck T."/>
            <person name="Nowrousian M."/>
        </authorList>
    </citation>
    <scope>NUCLEOTIDE SEQUENCE [LARGE SCALE GENOMIC DNA]</scope>
    <source>
        <strain evidence="2 3">IBC0246</strain>
    </source>
</reference>
<evidence type="ECO:0000313" key="2">
    <source>
        <dbReference type="EMBL" id="KLT43659.1"/>
    </source>
</evidence>
<feature type="region of interest" description="Disordered" evidence="1">
    <location>
        <begin position="1"/>
        <end position="20"/>
    </location>
</feature>
<dbReference type="Proteomes" id="UP000053611">
    <property type="component" value="Unassembled WGS sequence"/>
</dbReference>
<proteinExistence type="predicted"/>
<dbReference type="AlphaFoldDB" id="A0A0J1B7F1"/>
<evidence type="ECO:0000256" key="1">
    <source>
        <dbReference type="SAM" id="MobiDB-lite"/>
    </source>
</evidence>
<keyword evidence="3" id="KW-1185">Reference proteome</keyword>
<sequence>MCCASPPLPQSRWPQRDLGPKVAARRTQGKWTPWRWLAWRTVRWVRAMRADDNPALGCDCARTPPPPTAPASVRFSRRRAWIQTRASSLRLRLSSLFVVRFSTCSSIPGGVRLRSGGSRASADGQDARPGRPSASRCSAVCIEWTVLSGMARGISAECGRQKDRRDRGGRQRRNVFRCLIITRQLAPGARHMGRTCRIHAGRVQDSRERAKPRR</sequence>
<dbReference type="EMBL" id="KQ087193">
    <property type="protein sequence ID" value="KLT43659.1"/>
    <property type="molecule type" value="Genomic_DNA"/>
</dbReference>
<dbReference type="GeneID" id="28987799"/>
<gene>
    <name evidence="2" type="ORF">CC85DRAFT_46555</name>
</gene>
<feature type="region of interest" description="Disordered" evidence="1">
    <location>
        <begin position="112"/>
        <end position="134"/>
    </location>
</feature>
<name>A0A0J1B7F1_9TREE</name>
<protein>
    <submittedName>
        <fullName evidence="2">Uncharacterized protein</fullName>
    </submittedName>
</protein>
<accession>A0A0J1B7F1</accession>